<sequence length="106" mass="12400">MFVKLFIASDRKVRDFRLPILGESCPRKLLPDSLNAVKFLQEYMLSGIVPLKLLYRRSKVFRLCRVEKLTLASSPMKLLFLRLMVFRFVQLPSDDGSSPDMLFWSK</sequence>
<organism evidence="1 2">
    <name type="scientific">Panicum virgatum</name>
    <name type="common">Blackwell switchgrass</name>
    <dbReference type="NCBI Taxonomy" id="38727"/>
    <lineage>
        <taxon>Eukaryota</taxon>
        <taxon>Viridiplantae</taxon>
        <taxon>Streptophyta</taxon>
        <taxon>Embryophyta</taxon>
        <taxon>Tracheophyta</taxon>
        <taxon>Spermatophyta</taxon>
        <taxon>Magnoliopsida</taxon>
        <taxon>Liliopsida</taxon>
        <taxon>Poales</taxon>
        <taxon>Poaceae</taxon>
        <taxon>PACMAD clade</taxon>
        <taxon>Panicoideae</taxon>
        <taxon>Panicodae</taxon>
        <taxon>Paniceae</taxon>
        <taxon>Panicinae</taxon>
        <taxon>Panicum</taxon>
        <taxon>Panicum sect. Hiantes</taxon>
    </lineage>
</organism>
<gene>
    <name evidence="1" type="ORF">PVAP13_1NG020708</name>
</gene>
<dbReference type="Proteomes" id="UP000823388">
    <property type="component" value="Chromosome 1N"/>
</dbReference>
<reference evidence="1" key="1">
    <citation type="submission" date="2020-05" db="EMBL/GenBank/DDBJ databases">
        <title>WGS assembly of Panicum virgatum.</title>
        <authorList>
            <person name="Lovell J.T."/>
            <person name="Jenkins J."/>
            <person name="Shu S."/>
            <person name="Juenger T.E."/>
            <person name="Schmutz J."/>
        </authorList>
    </citation>
    <scope>NUCLEOTIDE SEQUENCE</scope>
    <source>
        <strain evidence="1">AP13</strain>
    </source>
</reference>
<evidence type="ECO:0000313" key="1">
    <source>
        <dbReference type="EMBL" id="KAG2648584.1"/>
    </source>
</evidence>
<comment type="caution">
    <text evidence="1">The sequence shown here is derived from an EMBL/GenBank/DDBJ whole genome shotgun (WGS) entry which is preliminary data.</text>
</comment>
<protein>
    <submittedName>
        <fullName evidence="1">Uncharacterized protein</fullName>
    </submittedName>
</protein>
<accession>A0A8T0WTY7</accession>
<name>A0A8T0WTY7_PANVG</name>
<proteinExistence type="predicted"/>
<dbReference type="EMBL" id="CM029038">
    <property type="protein sequence ID" value="KAG2648584.1"/>
    <property type="molecule type" value="Genomic_DNA"/>
</dbReference>
<keyword evidence="2" id="KW-1185">Reference proteome</keyword>
<dbReference type="AlphaFoldDB" id="A0A8T0WTY7"/>
<evidence type="ECO:0000313" key="2">
    <source>
        <dbReference type="Proteomes" id="UP000823388"/>
    </source>
</evidence>